<proteinExistence type="predicted"/>
<evidence type="ECO:0000259" key="1">
    <source>
        <dbReference type="PROSITE" id="PS51502"/>
    </source>
</evidence>
<dbReference type="SUPFAM" id="SSF54909">
    <property type="entry name" value="Dimeric alpha+beta barrel"/>
    <property type="match status" value="1"/>
</dbReference>
<dbReference type="InterPro" id="IPR011008">
    <property type="entry name" value="Dimeric_a/b-barrel"/>
</dbReference>
<dbReference type="Proteomes" id="UP000254518">
    <property type="component" value="Unassembled WGS sequence"/>
</dbReference>
<reference evidence="3" key="3">
    <citation type="submission" date="2019-07" db="EMBL/GenBank/DDBJ databases">
        <authorList>
            <person name="Whitman W."/>
            <person name="Huntemann M."/>
            <person name="Clum A."/>
            <person name="Pillay M."/>
            <person name="Palaniappan K."/>
            <person name="Varghese N."/>
            <person name="Mikhailova N."/>
            <person name="Stamatis D."/>
            <person name="Reddy T."/>
            <person name="Daum C."/>
            <person name="Shapiro N."/>
            <person name="Ivanova N."/>
            <person name="Kyrpides N."/>
            <person name="Woyke T."/>
        </authorList>
    </citation>
    <scope>NUCLEOTIDE SEQUENCE</scope>
    <source>
        <strain evidence="3">CGMCC 1.5380</strain>
    </source>
</reference>
<dbReference type="OrthoDB" id="7189263at2"/>
<keyword evidence="4" id="KW-1185">Reference proteome</keyword>
<dbReference type="SMART" id="SM00886">
    <property type="entry name" value="Dabb"/>
    <property type="match status" value="1"/>
</dbReference>
<accession>A0A562PX65</accession>
<evidence type="ECO:0000313" key="3">
    <source>
        <dbReference type="EMBL" id="TWI49014.1"/>
    </source>
</evidence>
<sequence>MLRRKFIGATTAMGLASLMGLKTKTASQSVLHQVYFWLKNPDSEADKKQLIAGLKTLESIPTVRQIHVGTLASTEKREVVDTSWQVSELLFFDNESDQKIYQDHPIHLEFVKKHQHLWEKVRVFDSITQ</sequence>
<dbReference type="InterPro" id="IPR013097">
    <property type="entry name" value="Dabb"/>
</dbReference>
<name>A0A562PX65_9FLAO</name>
<evidence type="ECO:0000313" key="5">
    <source>
        <dbReference type="Proteomes" id="UP000321392"/>
    </source>
</evidence>
<dbReference type="Pfam" id="PF07876">
    <property type="entry name" value="Dabb"/>
    <property type="match status" value="1"/>
</dbReference>
<comment type="caution">
    <text evidence="3">The sequence shown here is derived from an EMBL/GenBank/DDBJ whole genome shotgun (WGS) entry which is preliminary data.</text>
</comment>
<feature type="domain" description="Stress-response A/B barrel" evidence="1">
    <location>
        <begin position="30"/>
        <end position="126"/>
    </location>
</feature>
<dbReference type="Gene3D" id="3.30.70.100">
    <property type="match status" value="1"/>
</dbReference>
<organism evidence="3 5">
    <name type="scientific">Flavobacterium glaciei</name>
    <dbReference type="NCBI Taxonomy" id="386300"/>
    <lineage>
        <taxon>Bacteria</taxon>
        <taxon>Pseudomonadati</taxon>
        <taxon>Bacteroidota</taxon>
        <taxon>Flavobacteriia</taxon>
        <taxon>Flavobacteriales</taxon>
        <taxon>Flavobacteriaceae</taxon>
        <taxon>Flavobacterium</taxon>
    </lineage>
</organism>
<evidence type="ECO:0000313" key="2">
    <source>
        <dbReference type="EMBL" id="RDI56444.1"/>
    </source>
</evidence>
<protein>
    <submittedName>
        <fullName evidence="3">Stress responsive alpha/beta barrel protein</fullName>
    </submittedName>
</protein>
<dbReference type="Proteomes" id="UP000321392">
    <property type="component" value="Unassembled WGS sequence"/>
</dbReference>
<reference evidence="3 5" key="1">
    <citation type="journal article" date="2015" name="Stand. Genomic Sci.">
        <title>Genomic Encyclopedia of Bacterial and Archaeal Type Strains, Phase III: the genomes of soil and plant-associated and newly described type strains.</title>
        <authorList>
            <person name="Whitman W.B."/>
            <person name="Woyke T."/>
            <person name="Klenk H.P."/>
            <person name="Zhou Y."/>
            <person name="Lilburn T.G."/>
            <person name="Beck B.J."/>
            <person name="De Vos P."/>
            <person name="Vandamme P."/>
            <person name="Eisen J.A."/>
            <person name="Garrity G."/>
            <person name="Hugenholtz P."/>
            <person name="Kyrpides N.C."/>
        </authorList>
    </citation>
    <scope>NUCLEOTIDE SEQUENCE [LARGE SCALE GENOMIC DNA]</scope>
    <source>
        <strain evidence="3 5">CGMCC 1.5380</strain>
    </source>
</reference>
<dbReference type="AlphaFoldDB" id="A0A562PX65"/>
<evidence type="ECO:0000313" key="4">
    <source>
        <dbReference type="Proteomes" id="UP000254518"/>
    </source>
</evidence>
<gene>
    <name evidence="2" type="ORF">DFR66_1045</name>
    <name evidence="3" type="ORF">IQ02_00998</name>
</gene>
<dbReference type="EMBL" id="QQBA01000004">
    <property type="protein sequence ID" value="RDI56444.1"/>
    <property type="molecule type" value="Genomic_DNA"/>
</dbReference>
<reference evidence="2 4" key="2">
    <citation type="submission" date="2018-07" db="EMBL/GenBank/DDBJ databases">
        <title>Genomic Encyclopedia of Type Strains, Phase IV (KMG-IV): sequencing the most valuable type-strain genomes for metagenomic binning, comparative biology and taxonomic classification.</title>
        <authorList>
            <person name="Goeker M."/>
        </authorList>
    </citation>
    <scope>NUCLEOTIDE SEQUENCE [LARGE SCALE GENOMIC DNA]</scope>
    <source>
        <strain evidence="2 4">DSM 19728</strain>
    </source>
</reference>
<dbReference type="PROSITE" id="PS51502">
    <property type="entry name" value="S_R_A_B_BARREL"/>
    <property type="match status" value="1"/>
</dbReference>
<dbReference type="EMBL" id="VLKX01000004">
    <property type="protein sequence ID" value="TWI49014.1"/>
    <property type="molecule type" value="Genomic_DNA"/>
</dbReference>
<dbReference type="RefSeq" id="WP_114753716.1">
    <property type="nucleotide sequence ID" value="NZ_QQBA01000004.1"/>
</dbReference>